<evidence type="ECO:0000256" key="1">
    <source>
        <dbReference type="ARBA" id="ARBA00010748"/>
    </source>
</evidence>
<feature type="binding site" evidence="5">
    <location>
        <position position="86"/>
    </location>
    <ligand>
        <name>Zn(2+)</name>
        <dbReference type="ChEBI" id="CHEBI:29105"/>
    </ligand>
</feature>
<dbReference type="PIRSF" id="PIRSF004761">
    <property type="entry name" value="Hydrgn_mat_HypA"/>
    <property type="match status" value="1"/>
</dbReference>
<dbReference type="Proteomes" id="UP001500212">
    <property type="component" value="Unassembled WGS sequence"/>
</dbReference>
<feature type="binding site" evidence="5">
    <location>
        <position position="73"/>
    </location>
    <ligand>
        <name>Zn(2+)</name>
        <dbReference type="ChEBI" id="CHEBI:29105"/>
    </ligand>
</feature>
<evidence type="ECO:0000256" key="4">
    <source>
        <dbReference type="ARBA" id="ARBA00022833"/>
    </source>
</evidence>
<dbReference type="EMBL" id="BAABHJ010000005">
    <property type="protein sequence ID" value="GAA4604741.1"/>
    <property type="molecule type" value="Genomic_DNA"/>
</dbReference>
<evidence type="ECO:0000313" key="7">
    <source>
        <dbReference type="Proteomes" id="UP001500212"/>
    </source>
</evidence>
<gene>
    <name evidence="5 6" type="primary">hypA</name>
    <name evidence="6" type="ORF">GCM10023195_16200</name>
</gene>
<dbReference type="InterPro" id="IPR000688">
    <property type="entry name" value="HypA/HybF"/>
</dbReference>
<dbReference type="Pfam" id="PF01155">
    <property type="entry name" value="HypA"/>
    <property type="match status" value="1"/>
</dbReference>
<reference evidence="7" key="1">
    <citation type="journal article" date="2019" name="Int. J. Syst. Evol. Microbiol.">
        <title>The Global Catalogue of Microorganisms (GCM) 10K type strain sequencing project: providing services to taxonomists for standard genome sequencing and annotation.</title>
        <authorList>
            <consortium name="The Broad Institute Genomics Platform"/>
            <consortium name="The Broad Institute Genome Sequencing Center for Infectious Disease"/>
            <person name="Wu L."/>
            <person name="Ma J."/>
        </authorList>
    </citation>
    <scope>NUCLEOTIDE SEQUENCE [LARGE SCALE GENOMIC DNA]</scope>
    <source>
        <strain evidence="7">JCM 17938</strain>
    </source>
</reference>
<dbReference type="PROSITE" id="PS01249">
    <property type="entry name" value="HYPA"/>
    <property type="match status" value="1"/>
</dbReference>
<comment type="caution">
    <text evidence="6">The sequence shown here is derived from an EMBL/GenBank/DDBJ whole genome shotgun (WGS) entry which is preliminary data.</text>
</comment>
<keyword evidence="7" id="KW-1185">Reference proteome</keyword>
<dbReference type="HAMAP" id="MF_00213">
    <property type="entry name" value="HypA_HybF"/>
    <property type="match status" value="1"/>
</dbReference>
<accession>A0ABP8TFS1</accession>
<organism evidence="6 7">
    <name type="scientific">Actinoallomurus liliacearum</name>
    <dbReference type="NCBI Taxonomy" id="1080073"/>
    <lineage>
        <taxon>Bacteria</taxon>
        <taxon>Bacillati</taxon>
        <taxon>Actinomycetota</taxon>
        <taxon>Actinomycetes</taxon>
        <taxon>Streptosporangiales</taxon>
        <taxon>Thermomonosporaceae</taxon>
        <taxon>Actinoallomurus</taxon>
    </lineage>
</organism>
<feature type="binding site" evidence="5">
    <location>
        <position position="2"/>
    </location>
    <ligand>
        <name>Ni(2+)</name>
        <dbReference type="ChEBI" id="CHEBI:49786"/>
    </ligand>
</feature>
<keyword evidence="3 5" id="KW-0479">Metal-binding</keyword>
<evidence type="ECO:0000256" key="3">
    <source>
        <dbReference type="ARBA" id="ARBA00022723"/>
    </source>
</evidence>
<evidence type="ECO:0000256" key="2">
    <source>
        <dbReference type="ARBA" id="ARBA00022596"/>
    </source>
</evidence>
<comment type="similarity">
    <text evidence="1 5">Belongs to the HypA/HybF family.</text>
</comment>
<keyword evidence="4 5" id="KW-0862">Zinc</keyword>
<evidence type="ECO:0000256" key="5">
    <source>
        <dbReference type="HAMAP-Rule" id="MF_00213"/>
    </source>
</evidence>
<evidence type="ECO:0000313" key="6">
    <source>
        <dbReference type="EMBL" id="GAA4604741.1"/>
    </source>
</evidence>
<sequence>MHEFGIAEAVLAAVERRADGRPVRRARVRAGVLLRISPDALDQAFALAADGTVADGAHVELIVDPVRLTCGRCDRTTTSDGLVAVCPACGGTDLAIEGGDELVLESIELVEAAHVPGNSRRDRADPSGSA</sequence>
<name>A0ABP8TFS1_9ACTN</name>
<dbReference type="RefSeq" id="WP_345350769.1">
    <property type="nucleotide sequence ID" value="NZ_BAABHJ010000005.1"/>
</dbReference>
<dbReference type="Gene3D" id="3.30.2320.80">
    <property type="match status" value="1"/>
</dbReference>
<feature type="binding site" evidence="5">
    <location>
        <position position="70"/>
    </location>
    <ligand>
        <name>Zn(2+)</name>
        <dbReference type="ChEBI" id="CHEBI:29105"/>
    </ligand>
</feature>
<dbReference type="PANTHER" id="PTHR34535:SF3">
    <property type="entry name" value="HYDROGENASE MATURATION FACTOR HYPA"/>
    <property type="match status" value="1"/>
</dbReference>
<protein>
    <recommendedName>
        <fullName evidence="5">Hydrogenase maturation factor HypA</fullName>
    </recommendedName>
</protein>
<keyword evidence="2 5" id="KW-0533">Nickel</keyword>
<feature type="binding site" evidence="5">
    <location>
        <position position="89"/>
    </location>
    <ligand>
        <name>Zn(2+)</name>
        <dbReference type="ChEBI" id="CHEBI:29105"/>
    </ligand>
</feature>
<dbReference type="PANTHER" id="PTHR34535">
    <property type="entry name" value="HYDROGENASE MATURATION FACTOR HYPA"/>
    <property type="match status" value="1"/>
</dbReference>
<dbReference type="InterPro" id="IPR020538">
    <property type="entry name" value="Hydgase_Ni_incorp_HypA/HybF_CS"/>
</dbReference>
<proteinExistence type="inferred from homology"/>
<comment type="function">
    <text evidence="5">Involved in the maturation of [NiFe] hydrogenases. Required for nickel insertion into the metal center of the hydrogenase.</text>
</comment>